<accession>A0ABP3AB19</accession>
<dbReference type="Gene3D" id="1.10.260.40">
    <property type="entry name" value="lambda repressor-like DNA-binding domains"/>
    <property type="match status" value="1"/>
</dbReference>
<sequence length="59" mass="6657">MAAELKVSRSTISNAFNRPDQLSAELRERVLATAKRMGYPGLIRWPARCGLEKRAPSVW</sequence>
<evidence type="ECO:0000259" key="1">
    <source>
        <dbReference type="PROSITE" id="PS50932"/>
    </source>
</evidence>
<evidence type="ECO:0000313" key="2">
    <source>
        <dbReference type="EMBL" id="EUA86910.1"/>
    </source>
</evidence>
<feature type="domain" description="HTH lacI-type" evidence="1">
    <location>
        <begin position="1"/>
        <end position="39"/>
    </location>
</feature>
<keyword evidence="3" id="KW-1185">Reference proteome</keyword>
<dbReference type="Pfam" id="PF00356">
    <property type="entry name" value="LacI"/>
    <property type="match status" value="1"/>
</dbReference>
<dbReference type="SUPFAM" id="SSF47413">
    <property type="entry name" value="lambda repressor-like DNA-binding domains"/>
    <property type="match status" value="1"/>
</dbReference>
<proteinExistence type="predicted"/>
<evidence type="ECO:0000313" key="3">
    <source>
        <dbReference type="Proteomes" id="UP000020681"/>
    </source>
</evidence>
<protein>
    <submittedName>
        <fullName evidence="2">Bacterial regulatory s, lacI family protein</fullName>
    </submittedName>
</protein>
<comment type="caution">
    <text evidence="2">The sequence shown here is derived from an EMBL/GenBank/DDBJ whole genome shotgun (WGS) entry which is preliminary data.</text>
</comment>
<gene>
    <name evidence="2" type="ORF">I551_6678</name>
</gene>
<dbReference type="CDD" id="cd01392">
    <property type="entry name" value="HTH_LacI"/>
    <property type="match status" value="1"/>
</dbReference>
<organism evidence="2 3">
    <name type="scientific">Mycobacterium ulcerans str. Harvey</name>
    <dbReference type="NCBI Taxonomy" id="1299332"/>
    <lineage>
        <taxon>Bacteria</taxon>
        <taxon>Bacillati</taxon>
        <taxon>Actinomycetota</taxon>
        <taxon>Actinomycetes</taxon>
        <taxon>Mycobacteriales</taxon>
        <taxon>Mycobacteriaceae</taxon>
        <taxon>Mycobacterium</taxon>
        <taxon>Mycobacterium ulcerans group</taxon>
    </lineage>
</organism>
<dbReference type="PROSITE" id="PS50932">
    <property type="entry name" value="HTH_LACI_2"/>
    <property type="match status" value="1"/>
</dbReference>
<dbReference type="EMBL" id="JAOL01000167">
    <property type="protein sequence ID" value="EUA86910.1"/>
    <property type="molecule type" value="Genomic_DNA"/>
</dbReference>
<dbReference type="InterPro" id="IPR000843">
    <property type="entry name" value="HTH_LacI"/>
</dbReference>
<dbReference type="InterPro" id="IPR010982">
    <property type="entry name" value="Lambda_DNA-bd_dom_sf"/>
</dbReference>
<dbReference type="Proteomes" id="UP000020681">
    <property type="component" value="Unassembled WGS sequence"/>
</dbReference>
<name>A0ABP3AB19_MYCUL</name>
<reference evidence="2 3" key="1">
    <citation type="submission" date="2014-01" db="EMBL/GenBank/DDBJ databases">
        <authorList>
            <person name="Dobos K."/>
            <person name="Lenaerts A."/>
            <person name="Ordway D."/>
            <person name="DeGroote M.A."/>
            <person name="Parker T."/>
            <person name="Sizemore C."/>
            <person name="Tallon L.J."/>
            <person name="Sadzewicz L.K."/>
            <person name="Sengamalay N."/>
            <person name="Fraser C.M."/>
            <person name="Hine E."/>
            <person name="Shefchek K.A."/>
            <person name="Das S.P."/>
            <person name="Tettelin H."/>
        </authorList>
    </citation>
    <scope>NUCLEOTIDE SEQUENCE [LARGE SCALE GENOMIC DNA]</scope>
    <source>
        <strain evidence="2 3">Harvey</strain>
    </source>
</reference>